<accession>A0ACC2KWG6</accession>
<organism evidence="1 2">
    <name type="scientific">Persea americana</name>
    <name type="common">Avocado</name>
    <dbReference type="NCBI Taxonomy" id="3435"/>
    <lineage>
        <taxon>Eukaryota</taxon>
        <taxon>Viridiplantae</taxon>
        <taxon>Streptophyta</taxon>
        <taxon>Embryophyta</taxon>
        <taxon>Tracheophyta</taxon>
        <taxon>Spermatophyta</taxon>
        <taxon>Magnoliopsida</taxon>
        <taxon>Magnoliidae</taxon>
        <taxon>Laurales</taxon>
        <taxon>Lauraceae</taxon>
        <taxon>Persea</taxon>
    </lineage>
</organism>
<sequence>MGYIRGEKASLSGTKSSRSFFQIKKIFAGMSVGRGTMNVDSAATISTIAMDPPLPVTNCENKGRDTVSLWTRRCGYQLEGLQLQRRRSI</sequence>
<evidence type="ECO:0000313" key="2">
    <source>
        <dbReference type="Proteomes" id="UP001234297"/>
    </source>
</evidence>
<proteinExistence type="predicted"/>
<protein>
    <submittedName>
        <fullName evidence="1">Uncharacterized protein</fullName>
    </submittedName>
</protein>
<keyword evidence="2" id="KW-1185">Reference proteome</keyword>
<name>A0ACC2KWG6_PERAE</name>
<reference evidence="1 2" key="1">
    <citation type="journal article" date="2022" name="Hortic Res">
        <title>A haplotype resolved chromosomal level avocado genome allows analysis of novel avocado genes.</title>
        <authorList>
            <person name="Nath O."/>
            <person name="Fletcher S.J."/>
            <person name="Hayward A."/>
            <person name="Shaw L.M."/>
            <person name="Masouleh A.K."/>
            <person name="Furtado A."/>
            <person name="Henry R.J."/>
            <person name="Mitter N."/>
        </authorList>
    </citation>
    <scope>NUCLEOTIDE SEQUENCE [LARGE SCALE GENOMIC DNA]</scope>
    <source>
        <strain evidence="2">cv. Hass</strain>
    </source>
</reference>
<dbReference type="EMBL" id="CM056819">
    <property type="protein sequence ID" value="KAJ8625539.1"/>
    <property type="molecule type" value="Genomic_DNA"/>
</dbReference>
<dbReference type="Proteomes" id="UP001234297">
    <property type="component" value="Chromosome 11"/>
</dbReference>
<evidence type="ECO:0000313" key="1">
    <source>
        <dbReference type="EMBL" id="KAJ8625539.1"/>
    </source>
</evidence>
<gene>
    <name evidence="1" type="ORF">MRB53_034069</name>
</gene>
<comment type="caution">
    <text evidence="1">The sequence shown here is derived from an EMBL/GenBank/DDBJ whole genome shotgun (WGS) entry which is preliminary data.</text>
</comment>